<dbReference type="Gene3D" id="1.10.150.400">
    <property type="match status" value="1"/>
</dbReference>
<proteinExistence type="predicted"/>
<dbReference type="InterPro" id="IPR036412">
    <property type="entry name" value="HAD-like_sf"/>
</dbReference>
<sequence length="225" mass="26051">MSELLNSIAKFIHEGKIKLVSIDVFDTIVFRKVAHPTDVFSMALQAYGNENEWPMGCEEFKELRVNIETQLRRQAVYGEVTLEDIYTELPFSSAVNKKLKLAELEVEKQVGFIYQPMQKFIELLRDDGIEVILISDMYLSRTQIRDCFFHNSTLLQSLPLHVSSEYKLNKSSGLLFEHLANEQKIDKSGWLHLGDNIVSDFNMPKQKNFKQNICLLNWTLKLFGV</sequence>
<dbReference type="Proteomes" id="UP001247805">
    <property type="component" value="Unassembled WGS sequence"/>
</dbReference>
<protein>
    <submittedName>
        <fullName evidence="1">Uncharacterized protein</fullName>
    </submittedName>
</protein>
<dbReference type="SUPFAM" id="SSF56784">
    <property type="entry name" value="HAD-like"/>
    <property type="match status" value="1"/>
</dbReference>
<dbReference type="Gene3D" id="3.40.50.1000">
    <property type="entry name" value="HAD superfamily/HAD-like"/>
    <property type="match status" value="1"/>
</dbReference>
<keyword evidence="2" id="KW-1185">Reference proteome</keyword>
<gene>
    <name evidence="1" type="ORF">RS130_19125</name>
</gene>
<evidence type="ECO:0000313" key="2">
    <source>
        <dbReference type="Proteomes" id="UP001247805"/>
    </source>
</evidence>
<dbReference type="RefSeq" id="WP_316027237.1">
    <property type="nucleotide sequence ID" value="NZ_JAWDIO010000002.1"/>
</dbReference>
<name>A0ABU3T0C5_9ALTE</name>
<dbReference type="InterPro" id="IPR023214">
    <property type="entry name" value="HAD_sf"/>
</dbReference>
<reference evidence="1 2" key="1">
    <citation type="submission" date="2023-10" db="EMBL/GenBank/DDBJ databases">
        <title>Glaciecola aquimarina strain GGW-M5 nov., isolated from a coastal seawater.</title>
        <authorList>
            <person name="Bayburt H."/>
            <person name="Kim J.M."/>
            <person name="Choi B.J."/>
            <person name="Jeon C.O."/>
        </authorList>
    </citation>
    <scope>NUCLEOTIDE SEQUENCE [LARGE SCALE GENOMIC DNA]</scope>
    <source>
        <strain evidence="1 2">KCTC 32108</strain>
    </source>
</reference>
<dbReference type="EMBL" id="JAWDIO010000002">
    <property type="protein sequence ID" value="MDU0355710.1"/>
    <property type="molecule type" value="Genomic_DNA"/>
</dbReference>
<comment type="caution">
    <text evidence="1">The sequence shown here is derived from an EMBL/GenBank/DDBJ whole genome shotgun (WGS) entry which is preliminary data.</text>
</comment>
<organism evidence="1 2">
    <name type="scientific">Paraglaciecola aquimarina</name>
    <dbReference type="NCBI Taxonomy" id="1235557"/>
    <lineage>
        <taxon>Bacteria</taxon>
        <taxon>Pseudomonadati</taxon>
        <taxon>Pseudomonadota</taxon>
        <taxon>Gammaproteobacteria</taxon>
        <taxon>Alteromonadales</taxon>
        <taxon>Alteromonadaceae</taxon>
        <taxon>Paraglaciecola</taxon>
    </lineage>
</organism>
<evidence type="ECO:0000313" key="1">
    <source>
        <dbReference type="EMBL" id="MDU0355710.1"/>
    </source>
</evidence>
<accession>A0ABU3T0C5</accession>